<accession>A0A9D7FGS6</accession>
<comment type="caution">
    <text evidence="2">The sequence shown here is derived from an EMBL/GenBank/DDBJ whole genome shotgun (WGS) entry which is preliminary data.</text>
</comment>
<name>A0A9D7FGS6_9RHOO</name>
<reference evidence="2" key="1">
    <citation type="submission" date="2020-10" db="EMBL/GenBank/DDBJ databases">
        <title>Connecting structure to function with the recovery of over 1000 high-quality activated sludge metagenome-assembled genomes encoding full-length rRNA genes using long-read sequencing.</title>
        <authorList>
            <person name="Singleton C.M."/>
            <person name="Petriglieri F."/>
            <person name="Kristensen J.M."/>
            <person name="Kirkegaard R.H."/>
            <person name="Michaelsen T.Y."/>
            <person name="Andersen M.H."/>
            <person name="Karst S.M."/>
            <person name="Dueholm M.S."/>
            <person name="Nielsen P.H."/>
            <person name="Albertsen M."/>
        </authorList>
    </citation>
    <scope>NUCLEOTIDE SEQUENCE</scope>
    <source>
        <strain evidence="2">EsbW_18-Q3-R4-48_MAXAC.044</strain>
    </source>
</reference>
<evidence type="ECO:0000313" key="3">
    <source>
        <dbReference type="Proteomes" id="UP000886602"/>
    </source>
</evidence>
<feature type="region of interest" description="Disordered" evidence="1">
    <location>
        <begin position="168"/>
        <end position="189"/>
    </location>
</feature>
<evidence type="ECO:0000256" key="1">
    <source>
        <dbReference type="SAM" id="MobiDB-lite"/>
    </source>
</evidence>
<organism evidence="2 3">
    <name type="scientific">Candidatus Propionivibrio dominans</name>
    <dbReference type="NCBI Taxonomy" id="2954373"/>
    <lineage>
        <taxon>Bacteria</taxon>
        <taxon>Pseudomonadati</taxon>
        <taxon>Pseudomonadota</taxon>
        <taxon>Betaproteobacteria</taxon>
        <taxon>Rhodocyclales</taxon>
        <taxon>Rhodocyclaceae</taxon>
        <taxon>Propionivibrio</taxon>
    </lineage>
</organism>
<dbReference type="EMBL" id="JADJNC010000032">
    <property type="protein sequence ID" value="MBK7424521.1"/>
    <property type="molecule type" value="Genomic_DNA"/>
</dbReference>
<dbReference type="AlphaFoldDB" id="A0A9D7FGS6"/>
<protein>
    <submittedName>
        <fullName evidence="2">Uncharacterized protein</fullName>
    </submittedName>
</protein>
<gene>
    <name evidence="2" type="ORF">IPJ48_16370</name>
</gene>
<evidence type="ECO:0000313" key="2">
    <source>
        <dbReference type="EMBL" id="MBK7424521.1"/>
    </source>
</evidence>
<sequence>MEEWMNCESRGPWVRNSLKHRVDELRSAANKARKAYRKDFMGKPCGYIADAYDEAAALLQQRLDAVTLTGAEYDVLTQRADDWYALYARAAKERAAALEDVERWKKAAESNIEENVGLRLAEEGAKEAFAHVVQQKRDFEAECKRLRGLLDAAHADIRRMSQTHNVELSGPTAALSPEGPAQTQGSASD</sequence>
<proteinExistence type="predicted"/>
<dbReference type="Proteomes" id="UP000886602">
    <property type="component" value="Unassembled WGS sequence"/>
</dbReference>